<evidence type="ECO:0000313" key="4">
    <source>
        <dbReference type="Proteomes" id="UP000011776"/>
    </source>
</evidence>
<dbReference type="BioCyc" id="LINT1001599:G11K9-3588-MONOMER"/>
<dbReference type="GO" id="GO:0016597">
    <property type="term" value="F:amino acid binding"/>
    <property type="evidence" value="ECO:0007669"/>
    <property type="project" value="InterPro"/>
</dbReference>
<dbReference type="InterPro" id="IPR006131">
    <property type="entry name" value="Asp_carbamoyltransf_Asp/Orn-bd"/>
</dbReference>
<dbReference type="GO" id="GO:0006520">
    <property type="term" value="P:amino acid metabolic process"/>
    <property type="evidence" value="ECO:0007669"/>
    <property type="project" value="InterPro"/>
</dbReference>
<protein>
    <submittedName>
        <fullName evidence="3">Aspartate/ornithine carbamoyltransferase, Asp/Orn-binding domain protein</fullName>
    </submittedName>
</protein>
<accession>M3I747</accession>
<dbReference type="SUPFAM" id="SSF53671">
    <property type="entry name" value="Aspartate/ornithine carbamoyltransferase"/>
    <property type="match status" value="1"/>
</dbReference>
<dbReference type="Proteomes" id="UP000011776">
    <property type="component" value="Unassembled WGS sequence"/>
</dbReference>
<gene>
    <name evidence="3" type="ORF">LEP1GSC151_2401</name>
</gene>
<organism evidence="3 4">
    <name type="scientific">Leptospira interrogans serovar Grippotyphosa str. LT2186</name>
    <dbReference type="NCBI Taxonomy" id="1001599"/>
    <lineage>
        <taxon>Bacteria</taxon>
        <taxon>Pseudomonadati</taxon>
        <taxon>Spirochaetota</taxon>
        <taxon>Spirochaetia</taxon>
        <taxon>Leptospirales</taxon>
        <taxon>Leptospiraceae</taxon>
        <taxon>Leptospira</taxon>
    </lineage>
</organism>
<keyword evidence="1 3" id="KW-0808">Transferase</keyword>
<dbReference type="Pfam" id="PF00185">
    <property type="entry name" value="OTCace"/>
    <property type="match status" value="1"/>
</dbReference>
<dbReference type="Gene3D" id="3.40.50.1370">
    <property type="entry name" value="Aspartate/ornithine carbamoyltransferase"/>
    <property type="match status" value="1"/>
</dbReference>
<evidence type="ECO:0000259" key="2">
    <source>
        <dbReference type="Pfam" id="PF00185"/>
    </source>
</evidence>
<sequence length="42" mass="4733">MPIHAGYEITREVVLGPRSIIFQQAENRLDAQKAVILKLLEA</sequence>
<reference evidence="3 4" key="1">
    <citation type="submission" date="2013-02" db="EMBL/GenBank/DDBJ databases">
        <authorList>
            <person name="Harkins D.M."/>
            <person name="Durkin A.S."/>
            <person name="Brinkac L.M."/>
            <person name="Haft D.H."/>
            <person name="Selengut J.D."/>
            <person name="Sanka R."/>
            <person name="DePew J."/>
            <person name="Purushe J."/>
            <person name="Tulsiani S.M."/>
            <person name="Graham G.C."/>
            <person name="Burns M.-A."/>
            <person name="Dohnt M.F."/>
            <person name="Smythe L.D."/>
            <person name="McKay D.B."/>
            <person name="Craig S.B."/>
            <person name="Vinetz J.M."/>
            <person name="Sutton G.G."/>
            <person name="Nierman W.C."/>
            <person name="Fouts D.E."/>
        </authorList>
    </citation>
    <scope>NUCLEOTIDE SEQUENCE [LARGE SCALE GENOMIC DNA]</scope>
    <source>
        <strain evidence="3 4">LT2186</strain>
    </source>
</reference>
<dbReference type="EMBL" id="AFME02000146">
    <property type="protein sequence ID" value="EMG11667.1"/>
    <property type="molecule type" value="Genomic_DNA"/>
</dbReference>
<proteinExistence type="predicted"/>
<dbReference type="InterPro" id="IPR036901">
    <property type="entry name" value="Asp/Orn_carbamoylTrfase_sf"/>
</dbReference>
<dbReference type="GO" id="GO:0016743">
    <property type="term" value="F:carboxyl- or carbamoyltransferase activity"/>
    <property type="evidence" value="ECO:0007669"/>
    <property type="project" value="InterPro"/>
</dbReference>
<evidence type="ECO:0000313" key="3">
    <source>
        <dbReference type="EMBL" id="EMG11667.1"/>
    </source>
</evidence>
<comment type="caution">
    <text evidence="3">The sequence shown here is derived from an EMBL/GenBank/DDBJ whole genome shotgun (WGS) entry which is preliminary data.</text>
</comment>
<evidence type="ECO:0000256" key="1">
    <source>
        <dbReference type="ARBA" id="ARBA00022679"/>
    </source>
</evidence>
<feature type="domain" description="Aspartate/ornithine carbamoyltransferase Asp/Orn-binding" evidence="2">
    <location>
        <begin position="1"/>
        <end position="37"/>
    </location>
</feature>
<dbReference type="AlphaFoldDB" id="M3I747"/>
<name>M3I747_LEPIR</name>